<evidence type="ECO:0000256" key="13">
    <source>
        <dbReference type="PIRSR" id="PIRSR007828-2"/>
    </source>
</evidence>
<dbReference type="RefSeq" id="XP_004030987.1">
    <property type="nucleotide sequence ID" value="XM_004030939.1"/>
</dbReference>
<protein>
    <recommendedName>
        <fullName evidence="11">Dipeptidyl peptidase 3</fullName>
        <ecNumber evidence="11">3.4.14.4</ecNumber>
    </recommendedName>
    <alternativeName>
        <fullName evidence="11">Dipeptidyl aminopeptidase III</fullName>
    </alternativeName>
    <alternativeName>
        <fullName evidence="11">Dipeptidyl peptidase III</fullName>
    </alternativeName>
</protein>
<dbReference type="GO" id="GO:0046872">
    <property type="term" value="F:metal ion binding"/>
    <property type="evidence" value="ECO:0007669"/>
    <property type="project" value="UniProtKB-KW"/>
</dbReference>
<evidence type="ECO:0000256" key="8">
    <source>
        <dbReference type="ARBA" id="ARBA00022801"/>
    </source>
</evidence>
<reference evidence="14 15" key="1">
    <citation type="submission" date="2011-07" db="EMBL/GenBank/DDBJ databases">
        <authorList>
            <person name="Coyne R."/>
            <person name="Brami D."/>
            <person name="Johnson J."/>
            <person name="Hostetler J."/>
            <person name="Hannick L."/>
            <person name="Clark T."/>
            <person name="Cassidy-Hanley D."/>
            <person name="Inman J."/>
        </authorList>
    </citation>
    <scope>NUCLEOTIDE SEQUENCE [LARGE SCALE GENOMIC DNA]</scope>
    <source>
        <strain evidence="14 15">G5</strain>
    </source>
</reference>
<keyword evidence="8 11" id="KW-0378">Hydrolase</keyword>
<dbReference type="GO" id="GO:0005737">
    <property type="term" value="C:cytoplasm"/>
    <property type="evidence" value="ECO:0007669"/>
    <property type="project" value="UniProtKB-SubCell"/>
</dbReference>
<dbReference type="GO" id="GO:0004177">
    <property type="term" value="F:aminopeptidase activity"/>
    <property type="evidence" value="ECO:0007669"/>
    <property type="project" value="UniProtKB-KW"/>
</dbReference>
<dbReference type="EMBL" id="GL984109">
    <property type="protein sequence ID" value="EGR29751.1"/>
    <property type="molecule type" value="Genomic_DNA"/>
</dbReference>
<evidence type="ECO:0000256" key="11">
    <source>
        <dbReference type="PIRNR" id="PIRNR007828"/>
    </source>
</evidence>
<evidence type="ECO:0000313" key="15">
    <source>
        <dbReference type="Proteomes" id="UP000008983"/>
    </source>
</evidence>
<keyword evidence="10 11" id="KW-0482">Metalloprotease</keyword>
<feature type="binding site" evidence="13">
    <location>
        <position position="441"/>
    </location>
    <ligand>
        <name>Zn(2+)</name>
        <dbReference type="ChEBI" id="CHEBI:29105"/>
        <note>catalytic</note>
    </ligand>
</feature>
<dbReference type="GO" id="GO:0008235">
    <property type="term" value="F:metalloexopeptidase activity"/>
    <property type="evidence" value="ECO:0007669"/>
    <property type="project" value="InterPro"/>
</dbReference>
<gene>
    <name evidence="14" type="ORF">IMG5_149350</name>
</gene>
<dbReference type="Proteomes" id="UP000008983">
    <property type="component" value="Unassembled WGS sequence"/>
</dbReference>
<dbReference type="InterPro" id="IPR039461">
    <property type="entry name" value="Peptidase_M49"/>
</dbReference>
<evidence type="ECO:0000256" key="4">
    <source>
        <dbReference type="ARBA" id="ARBA00022438"/>
    </source>
</evidence>
<evidence type="ECO:0000313" key="14">
    <source>
        <dbReference type="EMBL" id="EGR29751.1"/>
    </source>
</evidence>
<dbReference type="GO" id="GO:0006508">
    <property type="term" value="P:proteolysis"/>
    <property type="evidence" value="ECO:0007669"/>
    <property type="project" value="UniProtKB-KW"/>
</dbReference>
<organism evidence="14 15">
    <name type="scientific">Ichthyophthirius multifiliis</name>
    <name type="common">White spot disease agent</name>
    <name type="synonym">Ich</name>
    <dbReference type="NCBI Taxonomy" id="5932"/>
    <lineage>
        <taxon>Eukaryota</taxon>
        <taxon>Sar</taxon>
        <taxon>Alveolata</taxon>
        <taxon>Ciliophora</taxon>
        <taxon>Intramacronucleata</taxon>
        <taxon>Oligohymenophorea</taxon>
        <taxon>Hymenostomatida</taxon>
        <taxon>Ophryoglenina</taxon>
        <taxon>Ichthyophthirius</taxon>
    </lineage>
</organism>
<dbReference type="OrthoDB" id="4694525at2759"/>
<sequence>MEIPTIPTITQIMKVDCKQAFNDLTLKEKLYSYYFTRASWSGCKICYFQRSYESPALFYLFQKIFIQESTSEIEQKLKTINFSDLQINQIFVYIASFFQNCGNYKSFGDSKFIPEISKEKFLQFIQSTKAYQLEKQNFDFIWDQTNFELYHYEKPYYHIDFINNNGISSYYSSNITQQEAELINKFMEQQEINISPLNTRLLKHSEKEFEILIASVSKYLQTQQKYTFQDVQVVLTYGDFAPFMEQIYQNLSKSISYCQNKIQEEMITSYLKFFNSGNNEYHKDSQRAWIKDKGPIIETNIGFIESYLDPLKVRAEFEGFVSIVNKFESVKLEKLVEEAEKLITHLPWPKEFEVEKFTKPDFTSLEILSFACSGTPVGINIPNYDDIRQTEGFKNVNLQNIYGTPKLENIIFSTQENANLMCKYYKPSLFLIVALHELLGHGTGKLLQKDKDGKLNFDKNLKNPFTNENINTLYDVNETWHSKFGEISSGYEECKADSVALYLSCFQECLDILIPEFSKEEQQDIVYIAWYEIIYSAIKGLEYYDPNAKKWGQSHILAGYAIMQVLLEAGEGLVRLEVTKKNDNDYVFIHLDRNKISTIGKQVIGKFLLGLQVYKSIGDNVKGSEFFNKYSQVNDQMLQIRKIAIENKQPRRLELQNDVKLIEDGQNVEYVEFNETFQGIIKSQVFHYGNKVDDVYSEWKKYANLFRLQQK</sequence>
<name>G0QYG5_ICHMU</name>
<accession>G0QYG5</accession>
<evidence type="ECO:0000256" key="3">
    <source>
        <dbReference type="ARBA" id="ARBA00010200"/>
    </source>
</evidence>
<evidence type="ECO:0000256" key="2">
    <source>
        <dbReference type="ARBA" id="ARBA00004496"/>
    </source>
</evidence>
<comment type="cofactor">
    <cofactor evidence="11 13">
        <name>Zn(2+)</name>
        <dbReference type="ChEBI" id="CHEBI:29105"/>
    </cofactor>
    <text evidence="11 13">Binds 1 zinc ion per subunit.</text>
</comment>
<dbReference type="PANTHER" id="PTHR23422">
    <property type="entry name" value="DIPEPTIDYL PEPTIDASE III-RELATED"/>
    <property type="match status" value="1"/>
</dbReference>
<feature type="active site" evidence="12">
    <location>
        <position position="437"/>
    </location>
</feature>
<evidence type="ECO:0000256" key="1">
    <source>
        <dbReference type="ARBA" id="ARBA00001336"/>
    </source>
</evidence>
<keyword evidence="4 11" id="KW-0031">Aminopeptidase</keyword>
<dbReference type="PANTHER" id="PTHR23422:SF11">
    <property type="entry name" value="DIPEPTIDYL PEPTIDASE 3"/>
    <property type="match status" value="1"/>
</dbReference>
<evidence type="ECO:0000256" key="6">
    <source>
        <dbReference type="ARBA" id="ARBA00022670"/>
    </source>
</evidence>
<keyword evidence="7 11" id="KW-0479">Metal-binding</keyword>
<comment type="catalytic activity">
    <reaction evidence="1 11">
        <text>Release of an N-terminal dipeptide from a peptide comprising four or more residues, with broad specificity. Also acts on dipeptidyl 2-naphthylamides.</text>
        <dbReference type="EC" id="3.4.14.4"/>
    </reaction>
</comment>
<keyword evidence="9 11" id="KW-0862">Zinc</keyword>
<dbReference type="InterPro" id="IPR005317">
    <property type="entry name" value="Dipeptidyl-peptase3"/>
</dbReference>
<dbReference type="PIRSF" id="PIRSF007828">
    <property type="entry name" value="Dipeptidyl-peptidase_III"/>
    <property type="match status" value="1"/>
</dbReference>
<dbReference type="eggNOG" id="KOG3675">
    <property type="taxonomic scope" value="Eukaryota"/>
</dbReference>
<dbReference type="Gene3D" id="3.30.540.30">
    <property type="match status" value="3"/>
</dbReference>
<keyword evidence="6 11" id="KW-0645">Protease</keyword>
<dbReference type="GeneID" id="14905859"/>
<evidence type="ECO:0000256" key="12">
    <source>
        <dbReference type="PIRSR" id="PIRSR007828-1"/>
    </source>
</evidence>
<evidence type="ECO:0000256" key="7">
    <source>
        <dbReference type="ARBA" id="ARBA00022723"/>
    </source>
</evidence>
<comment type="subcellular location">
    <subcellularLocation>
        <location evidence="2">Cytoplasm</location>
    </subcellularLocation>
</comment>
<dbReference type="AlphaFoldDB" id="G0QYG5"/>
<proteinExistence type="inferred from homology"/>
<dbReference type="EC" id="3.4.14.4" evidence="11"/>
<keyword evidence="15" id="KW-1185">Reference proteome</keyword>
<evidence type="ECO:0000256" key="5">
    <source>
        <dbReference type="ARBA" id="ARBA00022490"/>
    </source>
</evidence>
<evidence type="ECO:0000256" key="9">
    <source>
        <dbReference type="ARBA" id="ARBA00022833"/>
    </source>
</evidence>
<dbReference type="GO" id="GO:0008239">
    <property type="term" value="F:dipeptidyl-peptidase activity"/>
    <property type="evidence" value="ECO:0007669"/>
    <property type="project" value="UniProtKB-UniRule"/>
</dbReference>
<feature type="binding site" evidence="13">
    <location>
        <position position="436"/>
    </location>
    <ligand>
        <name>Zn(2+)</name>
        <dbReference type="ChEBI" id="CHEBI:29105"/>
        <note>catalytic</note>
    </ligand>
</feature>
<dbReference type="FunFam" id="3.30.540.30:FF:000001">
    <property type="entry name" value="Dipeptidyl peptidase 3"/>
    <property type="match status" value="1"/>
</dbReference>
<comment type="similarity">
    <text evidence="3 11">Belongs to the peptidase M49 family.</text>
</comment>
<dbReference type="Pfam" id="PF03571">
    <property type="entry name" value="Peptidase_M49"/>
    <property type="match status" value="1"/>
</dbReference>
<feature type="binding site" evidence="13">
    <location>
        <position position="493"/>
    </location>
    <ligand>
        <name>Zn(2+)</name>
        <dbReference type="ChEBI" id="CHEBI:29105"/>
        <note>catalytic</note>
    </ligand>
</feature>
<dbReference type="InParanoid" id="G0QYG5"/>
<evidence type="ECO:0000256" key="10">
    <source>
        <dbReference type="ARBA" id="ARBA00023049"/>
    </source>
</evidence>
<dbReference type="OMA" id="QRYWIRD"/>
<keyword evidence="5 11" id="KW-0963">Cytoplasm</keyword>